<evidence type="ECO:0000313" key="3">
    <source>
        <dbReference type="EMBL" id="PWJ41022.1"/>
    </source>
</evidence>
<dbReference type="SUPFAM" id="SSF52980">
    <property type="entry name" value="Restriction endonuclease-like"/>
    <property type="match status" value="1"/>
</dbReference>
<dbReference type="OrthoDB" id="9802516at2"/>
<dbReference type="Proteomes" id="UP000245535">
    <property type="component" value="Unassembled WGS sequence"/>
</dbReference>
<organism evidence="3 4">
    <name type="scientific">Sediminitomix flava</name>
    <dbReference type="NCBI Taxonomy" id="379075"/>
    <lineage>
        <taxon>Bacteria</taxon>
        <taxon>Pseudomonadati</taxon>
        <taxon>Bacteroidota</taxon>
        <taxon>Cytophagia</taxon>
        <taxon>Cytophagales</taxon>
        <taxon>Flammeovirgaceae</taxon>
        <taxon>Sediminitomix</taxon>
    </lineage>
</organism>
<dbReference type="Pfam" id="PF02021">
    <property type="entry name" value="UPF0102"/>
    <property type="match status" value="1"/>
</dbReference>
<keyword evidence="4" id="KW-1185">Reference proteome</keyword>
<evidence type="ECO:0000256" key="2">
    <source>
        <dbReference type="HAMAP-Rule" id="MF_00048"/>
    </source>
</evidence>
<name>A0A315Z7T7_SEDFL</name>
<dbReference type="NCBIfam" id="NF009150">
    <property type="entry name" value="PRK12497.1-3"/>
    <property type="match status" value="1"/>
</dbReference>
<dbReference type="InterPro" id="IPR003509">
    <property type="entry name" value="UPF0102_YraN-like"/>
</dbReference>
<dbReference type="GO" id="GO:0003676">
    <property type="term" value="F:nucleic acid binding"/>
    <property type="evidence" value="ECO:0007669"/>
    <property type="project" value="InterPro"/>
</dbReference>
<dbReference type="GO" id="GO:0004519">
    <property type="term" value="F:endonuclease activity"/>
    <property type="evidence" value="ECO:0007669"/>
    <property type="project" value="UniProtKB-KW"/>
</dbReference>
<reference evidence="3 4" key="1">
    <citation type="submission" date="2018-03" db="EMBL/GenBank/DDBJ databases">
        <title>Genomic Encyclopedia of Archaeal and Bacterial Type Strains, Phase II (KMG-II): from individual species to whole genera.</title>
        <authorList>
            <person name="Goeker M."/>
        </authorList>
    </citation>
    <scope>NUCLEOTIDE SEQUENCE [LARGE SCALE GENOMIC DNA]</scope>
    <source>
        <strain evidence="3 4">DSM 28229</strain>
    </source>
</reference>
<dbReference type="CDD" id="cd20736">
    <property type="entry name" value="PoNe_Nuclease"/>
    <property type="match status" value="1"/>
</dbReference>
<dbReference type="RefSeq" id="WP_158281508.1">
    <property type="nucleotide sequence ID" value="NZ_QGDO01000004.1"/>
</dbReference>
<protein>
    <recommendedName>
        <fullName evidence="2">UPF0102 protein BC781_104289</fullName>
    </recommendedName>
</protein>
<dbReference type="InterPro" id="IPR011335">
    <property type="entry name" value="Restrct_endonuc-II-like"/>
</dbReference>
<dbReference type="AlphaFoldDB" id="A0A315Z7T7"/>
<dbReference type="PANTHER" id="PTHR34039">
    <property type="entry name" value="UPF0102 PROTEIN YRAN"/>
    <property type="match status" value="1"/>
</dbReference>
<dbReference type="EMBL" id="QGDO01000004">
    <property type="protein sequence ID" value="PWJ41022.1"/>
    <property type="molecule type" value="Genomic_DNA"/>
</dbReference>
<dbReference type="PANTHER" id="PTHR34039:SF1">
    <property type="entry name" value="UPF0102 PROTEIN YRAN"/>
    <property type="match status" value="1"/>
</dbReference>
<comment type="similarity">
    <text evidence="1 2">Belongs to the UPF0102 family.</text>
</comment>
<dbReference type="HAMAP" id="MF_00048">
    <property type="entry name" value="UPF0102"/>
    <property type="match status" value="1"/>
</dbReference>
<accession>A0A315Z7T7</accession>
<comment type="caution">
    <text evidence="3">The sequence shown here is derived from an EMBL/GenBank/DDBJ whole genome shotgun (WGS) entry which is preliminary data.</text>
</comment>
<dbReference type="InterPro" id="IPR011856">
    <property type="entry name" value="tRNA_endonuc-like_dom_sf"/>
</dbReference>
<keyword evidence="3" id="KW-0255">Endonuclease</keyword>
<proteinExistence type="inferred from homology"/>
<keyword evidence="3" id="KW-0378">Hydrolase</keyword>
<sequence>MGNNHLQKGKKGELIAREYLTEKGYEILAQNYRYKRSEVDIIAFKSPFLVFIEVKYRSSDRFGFPEAAVSSHKEKMLKQAAEFYLENFEKEAFLRFDIVAILERNTKIDVQHFEDAFF</sequence>
<evidence type="ECO:0000313" key="4">
    <source>
        <dbReference type="Proteomes" id="UP000245535"/>
    </source>
</evidence>
<dbReference type="Gene3D" id="3.40.1350.10">
    <property type="match status" value="1"/>
</dbReference>
<keyword evidence="3" id="KW-0540">Nuclease</keyword>
<evidence type="ECO:0000256" key="1">
    <source>
        <dbReference type="ARBA" id="ARBA00006738"/>
    </source>
</evidence>
<gene>
    <name evidence="3" type="ORF">BC781_104289</name>
</gene>